<protein>
    <submittedName>
        <fullName evidence="1">Uncharacterized protein</fullName>
    </submittedName>
</protein>
<dbReference type="Proteomes" id="UP000814128">
    <property type="component" value="Unassembled WGS sequence"/>
</dbReference>
<proteinExistence type="predicted"/>
<name>A0ACB8QFI8_9AGAM</name>
<keyword evidence="2" id="KW-1185">Reference proteome</keyword>
<accession>A0ACB8QFI8</accession>
<feature type="non-terminal residue" evidence="1">
    <location>
        <position position="292"/>
    </location>
</feature>
<evidence type="ECO:0000313" key="1">
    <source>
        <dbReference type="EMBL" id="KAI0030361.1"/>
    </source>
</evidence>
<evidence type="ECO:0000313" key="2">
    <source>
        <dbReference type="Proteomes" id="UP000814128"/>
    </source>
</evidence>
<reference evidence="1" key="2">
    <citation type="journal article" date="2022" name="New Phytol.">
        <title>Evolutionary transition to the ectomycorrhizal habit in the genomes of a hyperdiverse lineage of mushroom-forming fungi.</title>
        <authorList>
            <person name="Looney B."/>
            <person name="Miyauchi S."/>
            <person name="Morin E."/>
            <person name="Drula E."/>
            <person name="Courty P.E."/>
            <person name="Kohler A."/>
            <person name="Kuo A."/>
            <person name="LaButti K."/>
            <person name="Pangilinan J."/>
            <person name="Lipzen A."/>
            <person name="Riley R."/>
            <person name="Andreopoulos W."/>
            <person name="He G."/>
            <person name="Johnson J."/>
            <person name="Nolan M."/>
            <person name="Tritt A."/>
            <person name="Barry K.W."/>
            <person name="Grigoriev I.V."/>
            <person name="Nagy L.G."/>
            <person name="Hibbett D."/>
            <person name="Henrissat B."/>
            <person name="Matheny P.B."/>
            <person name="Labbe J."/>
            <person name="Martin F.M."/>
        </authorList>
    </citation>
    <scope>NUCLEOTIDE SEQUENCE</scope>
    <source>
        <strain evidence="1">EC-137</strain>
    </source>
</reference>
<gene>
    <name evidence="1" type="ORF">K488DRAFT_54442</name>
</gene>
<organism evidence="1 2">
    <name type="scientific">Vararia minispora EC-137</name>
    <dbReference type="NCBI Taxonomy" id="1314806"/>
    <lineage>
        <taxon>Eukaryota</taxon>
        <taxon>Fungi</taxon>
        <taxon>Dikarya</taxon>
        <taxon>Basidiomycota</taxon>
        <taxon>Agaricomycotina</taxon>
        <taxon>Agaricomycetes</taxon>
        <taxon>Russulales</taxon>
        <taxon>Lachnocladiaceae</taxon>
        <taxon>Vararia</taxon>
    </lineage>
</organism>
<comment type="caution">
    <text evidence="1">The sequence shown here is derived from an EMBL/GenBank/DDBJ whole genome shotgun (WGS) entry which is preliminary data.</text>
</comment>
<dbReference type="EMBL" id="MU273626">
    <property type="protein sequence ID" value="KAI0030361.1"/>
    <property type="molecule type" value="Genomic_DNA"/>
</dbReference>
<reference evidence="1" key="1">
    <citation type="submission" date="2021-02" db="EMBL/GenBank/DDBJ databases">
        <authorList>
            <consortium name="DOE Joint Genome Institute"/>
            <person name="Ahrendt S."/>
            <person name="Looney B.P."/>
            <person name="Miyauchi S."/>
            <person name="Morin E."/>
            <person name="Drula E."/>
            <person name="Courty P.E."/>
            <person name="Chicoki N."/>
            <person name="Fauchery L."/>
            <person name="Kohler A."/>
            <person name="Kuo A."/>
            <person name="Labutti K."/>
            <person name="Pangilinan J."/>
            <person name="Lipzen A."/>
            <person name="Riley R."/>
            <person name="Andreopoulos W."/>
            <person name="He G."/>
            <person name="Johnson J."/>
            <person name="Barry K.W."/>
            <person name="Grigoriev I.V."/>
            <person name="Nagy L."/>
            <person name="Hibbett D."/>
            <person name="Henrissat B."/>
            <person name="Matheny P.B."/>
            <person name="Labbe J."/>
            <person name="Martin F."/>
        </authorList>
    </citation>
    <scope>NUCLEOTIDE SEQUENCE</scope>
    <source>
        <strain evidence="1">EC-137</strain>
    </source>
</reference>
<sequence length="292" mass="31649">MNQPLSSSSSATTQEPLASATGKWQSIRPWDPRLSLTVREITCVAATFVLSSLSSHTNLSDILDDDSDADASAPPSDRSNQILADAQTKRFLVKVNGAPWRRVLAKVDDEADEAVIIIYSLLPGKQYDIEFGIAPGEDRLKSQIVTEQVKGTKSSDVPSDIPEIVLSSELSSHTLDPDSSPPSSDPPSTPGTPPQPSHAAQSLDDYLATLHRTLTHLQTERDVLLADLKSARRDAHKSHAGLRAEIAALKKAAQKHAAGDLRMRQKARALEEATKQAVRGRDDVESTRARIE</sequence>